<dbReference type="EMBL" id="BX294150">
    <property type="protein sequence ID" value="CAD76590.1"/>
    <property type="molecule type" value="Genomic_DNA"/>
</dbReference>
<evidence type="ECO:0000313" key="2">
    <source>
        <dbReference type="Proteomes" id="UP000001025"/>
    </source>
</evidence>
<accession>Q7UKP2</accession>
<reference evidence="1 2" key="1">
    <citation type="journal article" date="2003" name="Proc. Natl. Acad. Sci. U.S.A.">
        <title>Complete genome sequence of the marine planctomycete Pirellula sp. strain 1.</title>
        <authorList>
            <person name="Gloeckner F.O."/>
            <person name="Kube M."/>
            <person name="Bauer M."/>
            <person name="Teeling H."/>
            <person name="Lombardot T."/>
            <person name="Ludwig W."/>
            <person name="Gade D."/>
            <person name="Beck A."/>
            <person name="Borzym K."/>
            <person name="Heitmann K."/>
            <person name="Rabus R."/>
            <person name="Schlesner H."/>
            <person name="Amann R."/>
            <person name="Reinhardt R."/>
        </authorList>
    </citation>
    <scope>NUCLEOTIDE SEQUENCE [LARGE SCALE GENOMIC DNA]</scope>
    <source>
        <strain evidence="2">DSM 10527 / NCIMB 13988 / SH1</strain>
    </source>
</reference>
<dbReference type="AlphaFoldDB" id="Q7UKP2"/>
<gene>
    <name evidence="1" type="ordered locus">RB10032</name>
</gene>
<dbReference type="KEGG" id="rba:RB10032"/>
<dbReference type="EnsemblBacteria" id="CAD76590">
    <property type="protein sequence ID" value="CAD76590"/>
    <property type="gene ID" value="RB10032"/>
</dbReference>
<protein>
    <submittedName>
        <fullName evidence="1">Uncharacterized protein</fullName>
    </submittedName>
</protein>
<organism evidence="1 2">
    <name type="scientific">Rhodopirellula baltica (strain DSM 10527 / NCIMB 13988 / SH1)</name>
    <dbReference type="NCBI Taxonomy" id="243090"/>
    <lineage>
        <taxon>Bacteria</taxon>
        <taxon>Pseudomonadati</taxon>
        <taxon>Planctomycetota</taxon>
        <taxon>Planctomycetia</taxon>
        <taxon>Pirellulales</taxon>
        <taxon>Pirellulaceae</taxon>
        <taxon>Rhodopirellula</taxon>
    </lineage>
</organism>
<dbReference type="Proteomes" id="UP000001025">
    <property type="component" value="Chromosome"/>
</dbReference>
<dbReference type="HOGENOM" id="CLU_2719649_0_0_0"/>
<keyword evidence="2" id="KW-1185">Reference proteome</keyword>
<proteinExistence type="predicted"/>
<dbReference type="STRING" id="243090.RB10032"/>
<name>Q7UKP2_RHOBA</name>
<dbReference type="InParanoid" id="Q7UKP2"/>
<evidence type="ECO:0000313" key="1">
    <source>
        <dbReference type="EMBL" id="CAD76590.1"/>
    </source>
</evidence>
<sequence length="72" mass="8172">MNPWFCRFRSVFERLKGLFMAFTALLMLHGGNLTFLRDRRSQVVSLAPLVEIHCSVTVRGGLAVNPYRLFGG</sequence>